<keyword evidence="3" id="KW-0862">Zinc</keyword>
<evidence type="ECO:0000259" key="6">
    <source>
        <dbReference type="PROSITE" id="PS50178"/>
    </source>
</evidence>
<dbReference type="Gene3D" id="3.30.40.10">
    <property type="entry name" value="Zinc/RING finger domain, C3HC4 (zinc finger)"/>
    <property type="match status" value="1"/>
</dbReference>
<organism evidence="7 8">
    <name type="scientific">Aphanomyces euteiches</name>
    <dbReference type="NCBI Taxonomy" id="100861"/>
    <lineage>
        <taxon>Eukaryota</taxon>
        <taxon>Sar</taxon>
        <taxon>Stramenopiles</taxon>
        <taxon>Oomycota</taxon>
        <taxon>Saprolegniomycetes</taxon>
        <taxon>Saprolegniales</taxon>
        <taxon>Verrucalvaceae</taxon>
        <taxon>Aphanomyces</taxon>
    </lineage>
</organism>
<dbReference type="PANTHER" id="PTHR43102:SF2">
    <property type="entry name" value="GAF DOMAIN-CONTAINING PROTEIN"/>
    <property type="match status" value="1"/>
</dbReference>
<evidence type="ECO:0000256" key="1">
    <source>
        <dbReference type="ARBA" id="ARBA00022723"/>
    </source>
</evidence>
<name>A0A6G0XBD8_9STRA</name>
<keyword evidence="1" id="KW-0479">Metal-binding</keyword>
<evidence type="ECO:0000256" key="2">
    <source>
        <dbReference type="ARBA" id="ARBA00022771"/>
    </source>
</evidence>
<dbReference type="Gene3D" id="3.30.450.40">
    <property type="match status" value="1"/>
</dbReference>
<feature type="domain" description="FYVE-type" evidence="6">
    <location>
        <begin position="17"/>
        <end position="81"/>
    </location>
</feature>
<gene>
    <name evidence="7" type="ORF">Ae201684_006449</name>
</gene>
<dbReference type="Pfam" id="PF01363">
    <property type="entry name" value="FYVE"/>
    <property type="match status" value="1"/>
</dbReference>
<evidence type="ECO:0000256" key="4">
    <source>
        <dbReference type="PROSITE-ProRule" id="PRU00091"/>
    </source>
</evidence>
<dbReference type="InterPro" id="IPR013083">
    <property type="entry name" value="Znf_RING/FYVE/PHD"/>
</dbReference>
<reference evidence="7 8" key="1">
    <citation type="submission" date="2019-07" db="EMBL/GenBank/DDBJ databases">
        <title>Genomics analysis of Aphanomyces spp. identifies a new class of oomycete effector associated with host adaptation.</title>
        <authorList>
            <person name="Gaulin E."/>
        </authorList>
    </citation>
    <scope>NUCLEOTIDE SEQUENCE [LARGE SCALE GENOMIC DNA]</scope>
    <source>
        <strain evidence="7 8">ATCC 201684</strain>
    </source>
</reference>
<dbReference type="InterPro" id="IPR029016">
    <property type="entry name" value="GAF-like_dom_sf"/>
</dbReference>
<dbReference type="SMART" id="SM00064">
    <property type="entry name" value="FYVE"/>
    <property type="match status" value="1"/>
</dbReference>
<dbReference type="PROSITE" id="PS50178">
    <property type="entry name" value="ZF_FYVE"/>
    <property type="match status" value="1"/>
</dbReference>
<dbReference type="EMBL" id="VJMJ01000084">
    <property type="protein sequence ID" value="KAF0737275.1"/>
    <property type="molecule type" value="Genomic_DNA"/>
</dbReference>
<evidence type="ECO:0000313" key="7">
    <source>
        <dbReference type="EMBL" id="KAF0737275.1"/>
    </source>
</evidence>
<comment type="caution">
    <text evidence="7">The sequence shown here is derived from an EMBL/GenBank/DDBJ whole genome shotgun (WGS) entry which is preliminary data.</text>
</comment>
<sequence>MDILDLDLKSPKDWVSDSQRQKCLTCSRKFTTFVRKHHCRACGEVICSHCSTHRLVRDLTKRASVPPRTVRLCNDCISPILLDDSTLRSVGSLSLVNSYQADREAARVQALHSYVILDTPPDHEFDAICRAAATTFDASVAAIGFLDATRQWYKASIGIQPTQLPREIALCAHLLERPFHTPLVVLDTRRDTRFMQNPLVAGAANVRFYAGVAIVNHEGHMLGSIMVLDCKPRESVDTAVTDMLLHLAKIVMDMLEDRRAREQKRLSMIEEASEIGSDAMAVVGTMHHSTLSRSQATNRRQDNVSLATPPDSLPKEPWSSTSSVLSSLVTASKAKSLERESNSTRSKFMSGGSSSGAGGHLSGKSEAETACLDLLCRVTDTQQMLAQQQTIIFERLTQHSARMDSMEASMRSLQVAFHELASRLREGSENNVASSSTSSIVLGDLDFGAFLGIFKFALRCALKRWLSDFSGNERDWWSICRSEEFCLAMVRYTHEQMKKMTRRVINESTECQTEFLAFITAMAKSDWEITQCHREFRDITKCMAGLKAKTSGKQKPTLNHLVLRAYNKSK</sequence>
<dbReference type="InterPro" id="IPR000306">
    <property type="entry name" value="Znf_FYVE"/>
</dbReference>
<dbReference type="InterPro" id="IPR011011">
    <property type="entry name" value="Znf_FYVE_PHD"/>
</dbReference>
<keyword evidence="8" id="KW-1185">Reference proteome</keyword>
<dbReference type="AlphaFoldDB" id="A0A6G0XBD8"/>
<dbReference type="VEuPathDB" id="FungiDB:AeMF1_015806"/>
<dbReference type="SUPFAM" id="SSF55781">
    <property type="entry name" value="GAF domain-like"/>
    <property type="match status" value="1"/>
</dbReference>
<feature type="compositionally biased region" description="Low complexity" evidence="5">
    <location>
        <begin position="319"/>
        <end position="330"/>
    </location>
</feature>
<evidence type="ECO:0000256" key="5">
    <source>
        <dbReference type="SAM" id="MobiDB-lite"/>
    </source>
</evidence>
<accession>A0A6G0XBD8</accession>
<dbReference type="GO" id="GO:0008270">
    <property type="term" value="F:zinc ion binding"/>
    <property type="evidence" value="ECO:0007669"/>
    <property type="project" value="UniProtKB-KW"/>
</dbReference>
<feature type="region of interest" description="Disordered" evidence="5">
    <location>
        <begin position="287"/>
        <end position="362"/>
    </location>
</feature>
<keyword evidence="2 4" id="KW-0863">Zinc-finger</keyword>
<dbReference type="PANTHER" id="PTHR43102">
    <property type="entry name" value="SLR1143 PROTEIN"/>
    <property type="match status" value="1"/>
</dbReference>
<dbReference type="SUPFAM" id="SSF57903">
    <property type="entry name" value="FYVE/PHD zinc finger"/>
    <property type="match status" value="1"/>
</dbReference>
<feature type="compositionally biased region" description="Polar residues" evidence="5">
    <location>
        <begin position="287"/>
        <end position="306"/>
    </location>
</feature>
<dbReference type="Proteomes" id="UP000481153">
    <property type="component" value="Unassembled WGS sequence"/>
</dbReference>
<evidence type="ECO:0000256" key="3">
    <source>
        <dbReference type="ARBA" id="ARBA00022833"/>
    </source>
</evidence>
<evidence type="ECO:0000313" key="8">
    <source>
        <dbReference type="Proteomes" id="UP000481153"/>
    </source>
</evidence>
<dbReference type="InterPro" id="IPR017455">
    <property type="entry name" value="Znf_FYVE-rel"/>
</dbReference>
<proteinExistence type="predicted"/>
<protein>
    <recommendedName>
        <fullName evidence="6">FYVE-type domain-containing protein</fullName>
    </recommendedName>
</protein>